<feature type="region of interest" description="Disordered" evidence="1">
    <location>
        <begin position="34"/>
        <end position="53"/>
    </location>
</feature>
<evidence type="ECO:0000313" key="3">
    <source>
        <dbReference type="EMBL" id="KAF2812045.1"/>
    </source>
</evidence>
<dbReference type="Pfam" id="PF10213">
    <property type="entry name" value="MRP-S28"/>
    <property type="match status" value="1"/>
</dbReference>
<dbReference type="GO" id="GO:0005763">
    <property type="term" value="C:mitochondrial small ribosomal subunit"/>
    <property type="evidence" value="ECO:0007669"/>
    <property type="project" value="TreeGrafter"/>
</dbReference>
<feature type="compositionally biased region" description="Basic and acidic residues" evidence="1">
    <location>
        <begin position="40"/>
        <end position="53"/>
    </location>
</feature>
<dbReference type="InterPro" id="IPR019349">
    <property type="entry name" value="Ribosomal_mS35_mit"/>
</dbReference>
<evidence type="ECO:0000256" key="1">
    <source>
        <dbReference type="SAM" id="MobiDB-lite"/>
    </source>
</evidence>
<evidence type="ECO:0000259" key="2">
    <source>
        <dbReference type="Pfam" id="PF10213"/>
    </source>
</evidence>
<evidence type="ECO:0000313" key="4">
    <source>
        <dbReference type="Proteomes" id="UP000504636"/>
    </source>
</evidence>
<dbReference type="OrthoDB" id="283424at2759"/>
<organism evidence="3">
    <name type="scientific">Mytilinidion resinicola</name>
    <dbReference type="NCBI Taxonomy" id="574789"/>
    <lineage>
        <taxon>Eukaryota</taxon>
        <taxon>Fungi</taxon>
        <taxon>Dikarya</taxon>
        <taxon>Ascomycota</taxon>
        <taxon>Pezizomycotina</taxon>
        <taxon>Dothideomycetes</taxon>
        <taxon>Pleosporomycetidae</taxon>
        <taxon>Mytilinidiales</taxon>
        <taxon>Mytilinidiaceae</taxon>
        <taxon>Mytilinidion</taxon>
    </lineage>
</organism>
<dbReference type="AlphaFoldDB" id="A0A6A6YVN6"/>
<dbReference type="RefSeq" id="XP_033579009.1">
    <property type="nucleotide sequence ID" value="XM_033716656.1"/>
</dbReference>
<dbReference type="GO" id="GO:0032543">
    <property type="term" value="P:mitochondrial translation"/>
    <property type="evidence" value="ECO:0007669"/>
    <property type="project" value="InterPro"/>
</dbReference>
<accession>A0A6A6YVN6</accession>
<reference evidence="3 5" key="1">
    <citation type="journal article" date="2020" name="Stud. Mycol.">
        <title>101 Dothideomycetes genomes: a test case for predicting lifestyles and emergence of pathogens.</title>
        <authorList>
            <person name="Haridas S."/>
            <person name="Albert R."/>
            <person name="Binder M."/>
            <person name="Bloem J."/>
            <person name="Labutti K."/>
            <person name="Salamov A."/>
            <person name="Andreopoulos B."/>
            <person name="Baker S."/>
            <person name="Barry K."/>
            <person name="Bills G."/>
            <person name="Bluhm B."/>
            <person name="Cannon C."/>
            <person name="Castanera R."/>
            <person name="Culley D."/>
            <person name="Daum C."/>
            <person name="Ezra D."/>
            <person name="Gonzalez J."/>
            <person name="Henrissat B."/>
            <person name="Kuo A."/>
            <person name="Liang C."/>
            <person name="Lipzen A."/>
            <person name="Lutzoni F."/>
            <person name="Magnuson J."/>
            <person name="Mondo S."/>
            <person name="Nolan M."/>
            <person name="Ohm R."/>
            <person name="Pangilinan J."/>
            <person name="Park H.-J."/>
            <person name="Ramirez L."/>
            <person name="Alfaro M."/>
            <person name="Sun H."/>
            <person name="Tritt A."/>
            <person name="Yoshinaga Y."/>
            <person name="Zwiers L.-H."/>
            <person name="Turgeon B."/>
            <person name="Goodwin S."/>
            <person name="Spatafora J."/>
            <person name="Crous P."/>
            <person name="Grigoriev I."/>
        </authorList>
    </citation>
    <scope>NUCLEOTIDE SEQUENCE</scope>
    <source>
        <strain evidence="3 5">CBS 304.34</strain>
    </source>
</reference>
<dbReference type="PANTHER" id="PTHR13490:SF0">
    <property type="entry name" value="SMALL RIBOSOMAL SUBUNIT PROTEIN MS35"/>
    <property type="match status" value="1"/>
</dbReference>
<dbReference type="InterPro" id="IPR039848">
    <property type="entry name" value="Ribosomal_mS35_mt"/>
</dbReference>
<keyword evidence="4" id="KW-1185">Reference proteome</keyword>
<reference evidence="5" key="2">
    <citation type="submission" date="2020-04" db="EMBL/GenBank/DDBJ databases">
        <authorList>
            <consortium name="NCBI Genome Project"/>
        </authorList>
    </citation>
    <scope>NUCLEOTIDE SEQUENCE</scope>
    <source>
        <strain evidence="5">CBS 304.34</strain>
    </source>
</reference>
<sequence>MATIARRLVLCARRCPVPTAPRYTPLSAIPWQRRLSTTAPRRDENPNDDARDKRLEEFTKGIELDADTQDESDDQGVRRFLDALSTVHPDALMKELDAIPEGFDDDAGDEVAGVDREALGRLYEEYDQEALSDEEEYNMLTKAPEPRVGNDFWDSGEDEHLGDEDYFGDDISALGHGELEQHRELREYARLAAWELPLLSKLARPFEVPSTSQPLRFRYTTYLGEEHPAAKKVVVEFCTSDMPGLTQLQRDKLIKMAGSRYNPSTDIVKMSCEMFGTQAQNKRYLRDTVNNLVKEAREGKDTFADVPFDFRHHKPKARFEFPKEWILTPERKKYLESKRLHQLELDSGLKQSGNLLDGAKLVERVLSSQVQIPEPEMVEAARGKQRLR</sequence>
<name>A0A6A6YVN6_9PEZI</name>
<protein>
    <recommendedName>
        <fullName evidence="2">Small ribosomal subunit protein mS35 mitochondrial conserved domain-containing protein</fullName>
    </recommendedName>
</protein>
<dbReference type="PANTHER" id="PTHR13490">
    <property type="entry name" value="MITOCHONDRIAL 28S RIBOSOMAL PROTEIN S28"/>
    <property type="match status" value="1"/>
</dbReference>
<dbReference type="GeneID" id="54457549"/>
<dbReference type="Proteomes" id="UP000504636">
    <property type="component" value="Unplaced"/>
</dbReference>
<gene>
    <name evidence="3 5" type="ORF">BDZ99DRAFT_412517</name>
</gene>
<dbReference type="GO" id="GO:0003735">
    <property type="term" value="F:structural constituent of ribosome"/>
    <property type="evidence" value="ECO:0007669"/>
    <property type="project" value="InterPro"/>
</dbReference>
<evidence type="ECO:0000313" key="5">
    <source>
        <dbReference type="RefSeq" id="XP_033579009.1"/>
    </source>
</evidence>
<feature type="domain" description="Small ribosomal subunit protein mS35 mitochondrial conserved" evidence="2">
    <location>
        <begin position="205"/>
        <end position="325"/>
    </location>
</feature>
<dbReference type="EMBL" id="MU003697">
    <property type="protein sequence ID" value="KAF2812045.1"/>
    <property type="molecule type" value="Genomic_DNA"/>
</dbReference>
<reference evidence="5" key="3">
    <citation type="submission" date="2025-04" db="UniProtKB">
        <authorList>
            <consortium name="RefSeq"/>
        </authorList>
    </citation>
    <scope>IDENTIFICATION</scope>
    <source>
        <strain evidence="5">CBS 304.34</strain>
    </source>
</reference>
<proteinExistence type="predicted"/>